<dbReference type="Pfam" id="PF07899">
    <property type="entry name" value="Frigida"/>
    <property type="match status" value="1"/>
</dbReference>
<evidence type="ECO:0000313" key="9">
    <source>
        <dbReference type="Proteomes" id="UP001164929"/>
    </source>
</evidence>
<dbReference type="Proteomes" id="UP001164929">
    <property type="component" value="Chromosome 18"/>
</dbReference>
<dbReference type="GO" id="GO:0030154">
    <property type="term" value="P:cell differentiation"/>
    <property type="evidence" value="ECO:0007669"/>
    <property type="project" value="UniProtKB-KW"/>
</dbReference>
<keyword evidence="7" id="KW-1133">Transmembrane helix</keyword>
<evidence type="ECO:0000256" key="6">
    <source>
        <dbReference type="SAM" id="MobiDB-lite"/>
    </source>
</evidence>
<evidence type="ECO:0000256" key="4">
    <source>
        <dbReference type="ARBA" id="ARBA00023089"/>
    </source>
</evidence>
<feature type="region of interest" description="Disordered" evidence="6">
    <location>
        <begin position="146"/>
        <end position="180"/>
    </location>
</feature>
<dbReference type="GO" id="GO:0009908">
    <property type="term" value="P:flower development"/>
    <property type="evidence" value="ECO:0007669"/>
    <property type="project" value="UniProtKB-KW"/>
</dbReference>
<keyword evidence="2 5" id="KW-0217">Developmental protein</keyword>
<evidence type="ECO:0000313" key="8">
    <source>
        <dbReference type="EMBL" id="KAJ6957806.1"/>
    </source>
</evidence>
<reference evidence="8 9" key="1">
    <citation type="journal article" date="2023" name="Mol. Ecol. Resour.">
        <title>Chromosome-level genome assembly of a triploid poplar Populus alba 'Berolinensis'.</title>
        <authorList>
            <person name="Chen S."/>
            <person name="Yu Y."/>
            <person name="Wang X."/>
            <person name="Wang S."/>
            <person name="Zhang T."/>
            <person name="Zhou Y."/>
            <person name="He R."/>
            <person name="Meng N."/>
            <person name="Wang Y."/>
            <person name="Liu W."/>
            <person name="Liu Z."/>
            <person name="Liu J."/>
            <person name="Guo Q."/>
            <person name="Huang H."/>
            <person name="Sederoff R.R."/>
            <person name="Wang G."/>
            <person name="Qu G."/>
            <person name="Chen S."/>
        </authorList>
    </citation>
    <scope>NUCLEOTIDE SEQUENCE [LARGE SCALE GENOMIC DNA]</scope>
    <source>
        <strain evidence="8">SC-2020</strain>
    </source>
</reference>
<comment type="similarity">
    <text evidence="1 5">Belongs to the Frigida family.</text>
</comment>
<evidence type="ECO:0000256" key="3">
    <source>
        <dbReference type="ARBA" id="ARBA00022782"/>
    </source>
</evidence>
<keyword evidence="9" id="KW-1185">Reference proteome</keyword>
<dbReference type="EMBL" id="JAQIZT010000018">
    <property type="protein sequence ID" value="KAJ6957806.1"/>
    <property type="molecule type" value="Genomic_DNA"/>
</dbReference>
<name>A0AAD6PQP7_9ROSI</name>
<dbReference type="InterPro" id="IPR012474">
    <property type="entry name" value="Frigida"/>
</dbReference>
<dbReference type="PANTHER" id="PTHR31791">
    <property type="entry name" value="FRIGIDA-LIKE PROTEIN 3-RELATED"/>
    <property type="match status" value="1"/>
</dbReference>
<gene>
    <name evidence="8" type="ORF">NC653_039700</name>
</gene>
<sequence length="221" mass="24621">MANDVWLKSECCVPTIEILHPTLADAFESQRGQCIDITWEVIIYLNKTDFTKNGKEIEAVCFASESGLTKRFSPVSLLKSYLKNSKKITTTVLKNGNYSAAATDESSTLELNSIKAIIKCVEDHKLESEFSLDSLRKRASLLEKTKAERKRGTSTATATKSQNKRGHGAGGGRDSGPTPYRQAKAAKFSNNYSSFFFLLILLYSFLILKIMLVMQNFKVVL</sequence>
<evidence type="ECO:0000256" key="2">
    <source>
        <dbReference type="ARBA" id="ARBA00022473"/>
    </source>
</evidence>
<comment type="caution">
    <text evidence="8">The sequence shown here is derived from an EMBL/GenBank/DDBJ whole genome shotgun (WGS) entry which is preliminary data.</text>
</comment>
<evidence type="ECO:0000256" key="7">
    <source>
        <dbReference type="SAM" id="Phobius"/>
    </source>
</evidence>
<protein>
    <recommendedName>
        <fullName evidence="5">FRIGIDA-like protein</fullName>
    </recommendedName>
</protein>
<accession>A0AAD6PQP7</accession>
<keyword evidence="7" id="KW-0472">Membrane</keyword>
<keyword evidence="7" id="KW-0812">Transmembrane</keyword>
<feature type="transmembrane region" description="Helical" evidence="7">
    <location>
        <begin position="192"/>
        <end position="212"/>
    </location>
</feature>
<organism evidence="8 9">
    <name type="scientific">Populus alba x Populus x berolinensis</name>
    <dbReference type="NCBI Taxonomy" id="444605"/>
    <lineage>
        <taxon>Eukaryota</taxon>
        <taxon>Viridiplantae</taxon>
        <taxon>Streptophyta</taxon>
        <taxon>Embryophyta</taxon>
        <taxon>Tracheophyta</taxon>
        <taxon>Spermatophyta</taxon>
        <taxon>Magnoliopsida</taxon>
        <taxon>eudicotyledons</taxon>
        <taxon>Gunneridae</taxon>
        <taxon>Pentapetalae</taxon>
        <taxon>rosids</taxon>
        <taxon>fabids</taxon>
        <taxon>Malpighiales</taxon>
        <taxon>Salicaceae</taxon>
        <taxon>Saliceae</taxon>
        <taxon>Populus</taxon>
    </lineage>
</organism>
<dbReference type="PANTHER" id="PTHR31791:SF10">
    <property type="entry name" value="FRIGIDA-LIKE PROTEIN"/>
    <property type="match status" value="1"/>
</dbReference>
<keyword evidence="4 5" id="KW-0287">Flowering</keyword>
<proteinExistence type="inferred from homology"/>
<keyword evidence="3 5" id="KW-0221">Differentiation</keyword>
<evidence type="ECO:0000256" key="1">
    <source>
        <dbReference type="ARBA" id="ARBA00008956"/>
    </source>
</evidence>
<dbReference type="AlphaFoldDB" id="A0AAD6PQP7"/>
<evidence type="ECO:0000256" key="5">
    <source>
        <dbReference type="RuleBase" id="RU364012"/>
    </source>
</evidence>